<protein>
    <submittedName>
        <fullName evidence="1">Uncharacterized protein</fullName>
    </submittedName>
</protein>
<reference evidence="1 2" key="1">
    <citation type="journal article" date="2021" name="Sci. Rep.">
        <title>The genome of the diatom Chaetoceros tenuissimus carries an ancient integrated fragment of an extant virus.</title>
        <authorList>
            <person name="Hongo Y."/>
            <person name="Kimura K."/>
            <person name="Takaki Y."/>
            <person name="Yoshida Y."/>
            <person name="Baba S."/>
            <person name="Kobayashi G."/>
            <person name="Nagasaki K."/>
            <person name="Hano T."/>
            <person name="Tomaru Y."/>
        </authorList>
    </citation>
    <scope>NUCLEOTIDE SEQUENCE [LARGE SCALE GENOMIC DNA]</scope>
    <source>
        <strain evidence="1 2">NIES-3715</strain>
    </source>
</reference>
<comment type="caution">
    <text evidence="1">The sequence shown here is derived from an EMBL/GenBank/DDBJ whole genome shotgun (WGS) entry which is preliminary data.</text>
</comment>
<dbReference type="Proteomes" id="UP001054902">
    <property type="component" value="Unassembled WGS sequence"/>
</dbReference>
<evidence type="ECO:0000313" key="1">
    <source>
        <dbReference type="EMBL" id="GFH50873.1"/>
    </source>
</evidence>
<accession>A0AAD3CRK3</accession>
<gene>
    <name evidence="1" type="ORF">CTEN210_07349</name>
</gene>
<keyword evidence="2" id="KW-1185">Reference proteome</keyword>
<organism evidence="1 2">
    <name type="scientific">Chaetoceros tenuissimus</name>
    <dbReference type="NCBI Taxonomy" id="426638"/>
    <lineage>
        <taxon>Eukaryota</taxon>
        <taxon>Sar</taxon>
        <taxon>Stramenopiles</taxon>
        <taxon>Ochrophyta</taxon>
        <taxon>Bacillariophyta</taxon>
        <taxon>Coscinodiscophyceae</taxon>
        <taxon>Chaetocerotophycidae</taxon>
        <taxon>Chaetocerotales</taxon>
        <taxon>Chaetocerotaceae</taxon>
        <taxon>Chaetoceros</taxon>
    </lineage>
</organism>
<dbReference type="AlphaFoldDB" id="A0AAD3CRK3"/>
<dbReference type="EMBL" id="BLLK01000044">
    <property type="protein sequence ID" value="GFH50873.1"/>
    <property type="molecule type" value="Genomic_DNA"/>
</dbReference>
<sequence length="230" mass="26319">MLDPHVRSAQGGGNPLLSAAEVHSKKGYFKQTKKQFNKKFGLDGKGKGRQALRDFWKNNLSEKEQGLEEVRKQFYGDFKPASKRDFRVLRSIKIPEENARRLHDQGKTEEALENIKTMLESDNLATRSAGVRKACHLLERMFDYINNAHKSVISPISNIDTPCLVELAAAKKTRNKSIQKHKEEGTPAANEKMQKAVEIFLDRCDHAAEKRNKMLQEMIEDIALKRRCKE</sequence>
<name>A0AAD3CRK3_9STRA</name>
<proteinExistence type="predicted"/>
<evidence type="ECO:0000313" key="2">
    <source>
        <dbReference type="Proteomes" id="UP001054902"/>
    </source>
</evidence>